<feature type="non-terminal residue" evidence="1">
    <location>
        <position position="1"/>
    </location>
</feature>
<name>A0A699Q777_TANCI</name>
<proteinExistence type="predicted"/>
<comment type="caution">
    <text evidence="1">The sequence shown here is derived from an EMBL/GenBank/DDBJ whole genome shotgun (WGS) entry which is preliminary data.</text>
</comment>
<sequence>VPSLCWEGGEMLVGSRGLWWSGKEMRESGQSNLAGKLGSEQEQCSFFKSWGKKMGKV</sequence>
<evidence type="ECO:0000313" key="1">
    <source>
        <dbReference type="EMBL" id="GFC61027.1"/>
    </source>
</evidence>
<dbReference type="EMBL" id="BKCJ010987940">
    <property type="protein sequence ID" value="GFC61027.1"/>
    <property type="molecule type" value="Genomic_DNA"/>
</dbReference>
<organism evidence="1">
    <name type="scientific">Tanacetum cinerariifolium</name>
    <name type="common">Dalmatian daisy</name>
    <name type="synonym">Chrysanthemum cinerariifolium</name>
    <dbReference type="NCBI Taxonomy" id="118510"/>
    <lineage>
        <taxon>Eukaryota</taxon>
        <taxon>Viridiplantae</taxon>
        <taxon>Streptophyta</taxon>
        <taxon>Embryophyta</taxon>
        <taxon>Tracheophyta</taxon>
        <taxon>Spermatophyta</taxon>
        <taxon>Magnoliopsida</taxon>
        <taxon>eudicotyledons</taxon>
        <taxon>Gunneridae</taxon>
        <taxon>Pentapetalae</taxon>
        <taxon>asterids</taxon>
        <taxon>campanulids</taxon>
        <taxon>Asterales</taxon>
        <taxon>Asteraceae</taxon>
        <taxon>Asteroideae</taxon>
        <taxon>Anthemideae</taxon>
        <taxon>Anthemidinae</taxon>
        <taxon>Tanacetum</taxon>
    </lineage>
</organism>
<reference evidence="1" key="1">
    <citation type="journal article" date="2019" name="Sci. Rep.">
        <title>Draft genome of Tanacetum cinerariifolium, the natural source of mosquito coil.</title>
        <authorList>
            <person name="Yamashiro T."/>
            <person name="Shiraishi A."/>
            <person name="Satake H."/>
            <person name="Nakayama K."/>
        </authorList>
    </citation>
    <scope>NUCLEOTIDE SEQUENCE</scope>
</reference>
<gene>
    <name evidence="1" type="ORF">Tci_832997</name>
</gene>
<protein>
    <submittedName>
        <fullName evidence="1">Uncharacterized protein</fullName>
    </submittedName>
</protein>
<dbReference type="AlphaFoldDB" id="A0A699Q777"/>
<accession>A0A699Q777</accession>